<dbReference type="Proteomes" id="UP000663868">
    <property type="component" value="Unassembled WGS sequence"/>
</dbReference>
<feature type="non-terminal residue" evidence="1">
    <location>
        <position position="1"/>
    </location>
</feature>
<name>A0A819UMX9_9BILA</name>
<reference evidence="1" key="1">
    <citation type="submission" date="2021-02" db="EMBL/GenBank/DDBJ databases">
        <authorList>
            <person name="Nowell W R."/>
        </authorList>
    </citation>
    <scope>NUCLEOTIDE SEQUENCE</scope>
</reference>
<organism evidence="1 2">
    <name type="scientific">Adineta steineri</name>
    <dbReference type="NCBI Taxonomy" id="433720"/>
    <lineage>
        <taxon>Eukaryota</taxon>
        <taxon>Metazoa</taxon>
        <taxon>Spiralia</taxon>
        <taxon>Gnathifera</taxon>
        <taxon>Rotifera</taxon>
        <taxon>Eurotatoria</taxon>
        <taxon>Bdelloidea</taxon>
        <taxon>Adinetida</taxon>
        <taxon>Adinetidae</taxon>
        <taxon>Adineta</taxon>
    </lineage>
</organism>
<evidence type="ECO:0008006" key="3">
    <source>
        <dbReference type="Google" id="ProtNLM"/>
    </source>
</evidence>
<sequence>MAFTRELLSCAPNPFYGFNTMENCMQLEDLSSELFCEIFDYLNAFDLFLAFSSLNSRISSIIKLTRLHVIIDPEYCRSQIKFMSRHLAFHSDQIISLNIFDKICDQKNVVAYLFSRHDFPNLRFCVLRDLQDSSKLENVIKKLKLQSQMTSLHIFQTYYT</sequence>
<gene>
    <name evidence="1" type="ORF">KXQ929_LOCUS34449</name>
</gene>
<protein>
    <recommendedName>
        <fullName evidence="3">F-box domain-containing protein</fullName>
    </recommendedName>
</protein>
<dbReference type="AlphaFoldDB" id="A0A819UMX9"/>
<accession>A0A819UMX9</accession>
<comment type="caution">
    <text evidence="1">The sequence shown here is derived from an EMBL/GenBank/DDBJ whole genome shotgun (WGS) entry which is preliminary data.</text>
</comment>
<dbReference type="EMBL" id="CAJOBB010004698">
    <property type="protein sequence ID" value="CAF4099698.1"/>
    <property type="molecule type" value="Genomic_DNA"/>
</dbReference>
<evidence type="ECO:0000313" key="1">
    <source>
        <dbReference type="EMBL" id="CAF4099698.1"/>
    </source>
</evidence>
<proteinExistence type="predicted"/>
<evidence type="ECO:0000313" key="2">
    <source>
        <dbReference type="Proteomes" id="UP000663868"/>
    </source>
</evidence>